<gene>
    <name evidence="2" type="ORF">AQJ64_36860</name>
</gene>
<name>A0A101SM97_9ACTN</name>
<dbReference type="STRING" id="1943.AQJ64_36860"/>
<proteinExistence type="predicted"/>
<dbReference type="Pfam" id="PF04149">
    <property type="entry name" value="DUF397"/>
    <property type="match status" value="1"/>
</dbReference>
<feature type="domain" description="DUF397" evidence="1">
    <location>
        <begin position="9"/>
        <end position="57"/>
    </location>
</feature>
<evidence type="ECO:0000313" key="3">
    <source>
        <dbReference type="Proteomes" id="UP000052982"/>
    </source>
</evidence>
<comment type="caution">
    <text evidence="2">The sequence shown here is derived from an EMBL/GenBank/DDBJ whole genome shotgun (WGS) entry which is preliminary data.</text>
</comment>
<dbReference type="OrthoDB" id="4570646at2"/>
<accession>A0A101SM97</accession>
<evidence type="ECO:0000313" key="2">
    <source>
        <dbReference type="EMBL" id="KUN76552.1"/>
    </source>
</evidence>
<dbReference type="AlphaFoldDB" id="A0A101SM97"/>
<dbReference type="InterPro" id="IPR007278">
    <property type="entry name" value="DUF397"/>
</dbReference>
<dbReference type="RefSeq" id="WP_055631955.1">
    <property type="nucleotide sequence ID" value="NZ_JBIRTR010000043.1"/>
</dbReference>
<sequence length="63" mass="6689">MSTNDLTRFKSCHSSSGSGDRVEVAVALPHAIHVRDSKNTDGALLTLSPTAWADFVPYAATQS</sequence>
<organism evidence="2 3">
    <name type="scientific">Streptomyces griseoruber</name>
    <dbReference type="NCBI Taxonomy" id="1943"/>
    <lineage>
        <taxon>Bacteria</taxon>
        <taxon>Bacillati</taxon>
        <taxon>Actinomycetota</taxon>
        <taxon>Actinomycetes</taxon>
        <taxon>Kitasatosporales</taxon>
        <taxon>Streptomycetaceae</taxon>
        <taxon>Streptomyces</taxon>
    </lineage>
</organism>
<dbReference type="EMBL" id="LMWW01000065">
    <property type="protein sequence ID" value="KUN76552.1"/>
    <property type="molecule type" value="Genomic_DNA"/>
</dbReference>
<keyword evidence="3" id="KW-1185">Reference proteome</keyword>
<evidence type="ECO:0000259" key="1">
    <source>
        <dbReference type="Pfam" id="PF04149"/>
    </source>
</evidence>
<reference evidence="2 3" key="1">
    <citation type="submission" date="2015-10" db="EMBL/GenBank/DDBJ databases">
        <title>Draft genome sequence of Streptomyces griseoruber DSM 40281, type strain for the species Streptomyces griseoruber.</title>
        <authorList>
            <person name="Ruckert C."/>
            <person name="Winkler A."/>
            <person name="Kalinowski J."/>
            <person name="Kampfer P."/>
            <person name="Glaeser S."/>
        </authorList>
    </citation>
    <scope>NUCLEOTIDE SEQUENCE [LARGE SCALE GENOMIC DNA]</scope>
    <source>
        <strain evidence="2 3">DSM 40281</strain>
    </source>
</reference>
<protein>
    <submittedName>
        <fullName evidence="2">Toxin</fullName>
    </submittedName>
</protein>
<dbReference type="Proteomes" id="UP000052982">
    <property type="component" value="Unassembled WGS sequence"/>
</dbReference>